<name>A0A481V7A6_9ABAC</name>
<keyword evidence="8 10" id="KW-0472">Membrane</keyword>
<reference evidence="11" key="1">
    <citation type="submission" date="2018-07" db="EMBL/GenBank/DDBJ databases">
        <title>A new Alphabaculovirus highly virulent isolated from Trichoplusia ni (TnSNPV).</title>
        <authorList>
            <person name="Bivian-Hernandez M.D.L.A."/>
            <person name="Del Rincon-Castro M.C."/>
            <person name="Ibarra J.E."/>
        </authorList>
    </citation>
    <scope>NUCLEOTIDE SEQUENCE</scope>
    <source>
        <strain evidence="11">LBIV-4</strain>
    </source>
</reference>
<evidence type="ECO:0000256" key="9">
    <source>
        <dbReference type="ARBA" id="ARBA00023180"/>
    </source>
</evidence>
<keyword evidence="3 10" id="KW-0812">Transmembrane</keyword>
<sequence length="370" mass="40846">MCIDLLRYIKLKMSFFNPLRKINKIYPNTTQFNLDNLAVVNNAPNGFKNVLNSTSIQNAGNNRFIPGYNIGNNNFISAADMNRILRNNDVTSIRNVFGNTPTQTDLNGLSLLRRADNVPDANLHSAAMRRNAVKQNYPSTNTNTPAGVSNVLEQNPRLTNHLQTLKTAGVVSLIGVGVYLTFSAATLIQDIIEAINRTGGSFYYRGSDGGDNITACLLVDRTCRLQHPEAMSDVTKCDFDPLLSNTTELQNICQGFDYEREKSVCRASDPNANINTPQYVDISDLSPGQTIACVEPYNMGDLIGDLNLDHLLGENGLVGKSSNKSQSLSDSLLPFIVMIGIIAFIIIIGYFIIKRLFNRQTVSVETNRIR</sequence>
<evidence type="ECO:0000256" key="8">
    <source>
        <dbReference type="ARBA" id="ARBA00023136"/>
    </source>
</evidence>
<dbReference type="GO" id="GO:0019031">
    <property type="term" value="C:viral envelope"/>
    <property type="evidence" value="ECO:0007669"/>
    <property type="project" value="UniProtKB-KW"/>
</dbReference>
<keyword evidence="7 10" id="KW-1133">Transmembrane helix</keyword>
<evidence type="ECO:0000256" key="7">
    <source>
        <dbReference type="ARBA" id="ARBA00022989"/>
    </source>
</evidence>
<feature type="transmembrane region" description="Helical" evidence="10">
    <location>
        <begin position="332"/>
        <end position="353"/>
    </location>
</feature>
<dbReference type="InterPro" id="IPR006733">
    <property type="entry name" value="Baculo_ODV-E56"/>
</dbReference>
<protein>
    <submittedName>
        <fullName evidence="11">Odvp-6e</fullName>
    </submittedName>
</protein>
<comment type="subcellular location">
    <subcellularLocation>
        <location evidence="1">Virion membrane</location>
    </subcellularLocation>
</comment>
<evidence type="ECO:0000256" key="6">
    <source>
        <dbReference type="ARBA" id="ARBA00022921"/>
    </source>
</evidence>
<keyword evidence="6" id="KW-0426">Late protein</keyword>
<evidence type="ECO:0000256" key="4">
    <source>
        <dbReference type="ARBA" id="ARBA00022844"/>
    </source>
</evidence>
<proteinExistence type="inferred from homology"/>
<keyword evidence="9" id="KW-0325">Glycoprotein</keyword>
<dbReference type="EMBL" id="MH577296">
    <property type="protein sequence ID" value="QBI90231.1"/>
    <property type="molecule type" value="Genomic_DNA"/>
</dbReference>
<keyword evidence="5" id="KW-0261">Viral envelope protein</keyword>
<evidence type="ECO:0000313" key="11">
    <source>
        <dbReference type="EMBL" id="QBI90231.1"/>
    </source>
</evidence>
<dbReference type="GO" id="GO:0055036">
    <property type="term" value="C:virion membrane"/>
    <property type="evidence" value="ECO:0007669"/>
    <property type="project" value="UniProtKB-SubCell"/>
</dbReference>
<accession>A0A481V7A6</accession>
<dbReference type="Pfam" id="PF04639">
    <property type="entry name" value="Baculo_E56"/>
    <property type="match status" value="1"/>
</dbReference>
<organism evidence="11">
    <name type="scientific">Trichoplusia ni single nucleopolyhedrovirus</name>
    <dbReference type="NCBI Taxonomy" id="332054"/>
    <lineage>
        <taxon>Viruses</taxon>
        <taxon>Viruses incertae sedis</taxon>
        <taxon>Naldaviricetes</taxon>
        <taxon>Lefavirales</taxon>
        <taxon>Baculoviridae</taxon>
        <taxon>Alphabaculovirus</taxon>
        <taxon>Alphabaculovirus trini</taxon>
    </lineage>
</organism>
<evidence type="ECO:0000256" key="10">
    <source>
        <dbReference type="SAM" id="Phobius"/>
    </source>
</evidence>
<evidence type="ECO:0000256" key="5">
    <source>
        <dbReference type="ARBA" id="ARBA00022879"/>
    </source>
</evidence>
<comment type="similarity">
    <text evidence="2">Belongs to the baculoviridae E56 family.</text>
</comment>
<keyword evidence="4" id="KW-0946">Virion</keyword>
<evidence type="ECO:0000256" key="3">
    <source>
        <dbReference type="ARBA" id="ARBA00022692"/>
    </source>
</evidence>
<evidence type="ECO:0000256" key="2">
    <source>
        <dbReference type="ARBA" id="ARBA00008534"/>
    </source>
</evidence>
<evidence type="ECO:0000256" key="1">
    <source>
        <dbReference type="ARBA" id="ARBA00004182"/>
    </source>
</evidence>